<dbReference type="SUPFAM" id="SSF56059">
    <property type="entry name" value="Glutathione synthetase ATP-binding domain-like"/>
    <property type="match status" value="1"/>
</dbReference>
<dbReference type="Gene3D" id="3.30.1490.20">
    <property type="entry name" value="ATP-grasp fold, A domain"/>
    <property type="match status" value="1"/>
</dbReference>
<dbReference type="eggNOG" id="COG0045">
    <property type="taxonomic scope" value="Bacteria"/>
</dbReference>
<dbReference type="OrthoDB" id="9802602at2"/>
<evidence type="ECO:0000256" key="2">
    <source>
        <dbReference type="ARBA" id="ARBA00022741"/>
    </source>
</evidence>
<dbReference type="InterPro" id="IPR016102">
    <property type="entry name" value="Succinyl-CoA_synth-like"/>
</dbReference>
<dbReference type="PANTHER" id="PTHR11815">
    <property type="entry name" value="SUCCINYL-COA SYNTHETASE BETA CHAIN"/>
    <property type="match status" value="1"/>
</dbReference>
<dbReference type="PIRSF" id="PIRSF001554">
    <property type="entry name" value="SucCS_beta"/>
    <property type="match status" value="1"/>
</dbReference>
<dbReference type="GO" id="GO:0006104">
    <property type="term" value="P:succinyl-CoA metabolic process"/>
    <property type="evidence" value="ECO:0007669"/>
    <property type="project" value="TreeGrafter"/>
</dbReference>
<dbReference type="PANTHER" id="PTHR11815:SF10">
    <property type="entry name" value="SUCCINATE--COA LIGASE [GDP-FORMING] SUBUNIT BETA, MITOCHONDRIAL"/>
    <property type="match status" value="1"/>
</dbReference>
<dbReference type="GO" id="GO:0005829">
    <property type="term" value="C:cytosol"/>
    <property type="evidence" value="ECO:0007669"/>
    <property type="project" value="TreeGrafter"/>
</dbReference>
<dbReference type="InterPro" id="IPR013815">
    <property type="entry name" value="ATP_grasp_subdomain_1"/>
</dbReference>
<dbReference type="GO" id="GO:0006099">
    <property type="term" value="P:tricarboxylic acid cycle"/>
    <property type="evidence" value="ECO:0007669"/>
    <property type="project" value="InterPro"/>
</dbReference>
<dbReference type="InterPro" id="IPR011761">
    <property type="entry name" value="ATP-grasp"/>
</dbReference>
<evidence type="ECO:0000313" key="7">
    <source>
        <dbReference type="Proteomes" id="UP000002384"/>
    </source>
</evidence>
<dbReference type="Proteomes" id="UP000002384">
    <property type="component" value="Chromosome"/>
</dbReference>
<sequence>MDLLEYHAKELFHQVGIPILPSQPIHDPGELKRLHIPYPVVLKSQVRAGGRGKSGGIRFVENTIDAIAAARAIFTLPIFGEYPEVLLAEARYNAQEEFFLAIVLDYQLQRPVLLGSPKGGMNIEALLEYMQRVVIEDEFSPFYARRLAKKMGIAENLIQSVSAIIEKMYYLFIEKDLDLIEINPLGVSQQGEVMALDGKISVNDYALSRHPELVGLTSAKKEVSSENGNGESEPIINLHWLEDSDELGNVAIICNSLDLALMNWQLITQEKGKPSYCLILQENSYSPSIPQQLEMGLEKITELSALKVILVNIVGSPEVSETVAKAIANYLQPQLKQQLSPKGEERLIRATGAASTRKRSTKTRSQQSQPHQIQWVIRLINGEIEALQETLSVLPVYWTKTLDDAVSKTLSILKTK</sequence>
<dbReference type="InterPro" id="IPR013650">
    <property type="entry name" value="ATP-grasp_succ-CoA_synth-type"/>
</dbReference>
<dbReference type="EMBL" id="CP001291">
    <property type="protein sequence ID" value="ACK68768.1"/>
    <property type="molecule type" value="Genomic_DNA"/>
</dbReference>
<feature type="domain" description="ATP-grasp" evidence="5">
    <location>
        <begin position="9"/>
        <end position="211"/>
    </location>
</feature>
<dbReference type="STRING" id="65393.PCC7424_0300"/>
<dbReference type="InterPro" id="IPR005809">
    <property type="entry name" value="Succ_CoA_ligase-like_bsu"/>
</dbReference>
<evidence type="ECO:0000313" key="6">
    <source>
        <dbReference type="EMBL" id="ACK68768.1"/>
    </source>
</evidence>
<keyword evidence="1" id="KW-0436">Ligase</keyword>
<keyword evidence="7" id="KW-1185">Reference proteome</keyword>
<organism evidence="6 7">
    <name type="scientific">Gloeothece citriformis (strain PCC 7424)</name>
    <name type="common">Cyanothece sp. (strain PCC 7424)</name>
    <dbReference type="NCBI Taxonomy" id="65393"/>
    <lineage>
        <taxon>Bacteria</taxon>
        <taxon>Bacillati</taxon>
        <taxon>Cyanobacteriota</taxon>
        <taxon>Cyanophyceae</taxon>
        <taxon>Oscillatoriophycideae</taxon>
        <taxon>Chroococcales</taxon>
        <taxon>Aphanothecaceae</taxon>
        <taxon>Gloeothece</taxon>
        <taxon>Gloeothece citriformis</taxon>
    </lineage>
</organism>
<name>B7KAU6_GLOC7</name>
<dbReference type="GO" id="GO:0046872">
    <property type="term" value="F:metal ion binding"/>
    <property type="evidence" value="ECO:0007669"/>
    <property type="project" value="InterPro"/>
</dbReference>
<dbReference type="Gene3D" id="3.40.50.261">
    <property type="entry name" value="Succinyl-CoA synthetase domains"/>
    <property type="match status" value="1"/>
</dbReference>
<accession>B7KAU6</accession>
<keyword evidence="2 3" id="KW-0547">Nucleotide-binding</keyword>
<dbReference type="RefSeq" id="WP_012597718.1">
    <property type="nucleotide sequence ID" value="NC_011729.1"/>
</dbReference>
<evidence type="ECO:0000256" key="3">
    <source>
        <dbReference type="PROSITE-ProRule" id="PRU00409"/>
    </source>
</evidence>
<evidence type="ECO:0000256" key="1">
    <source>
        <dbReference type="ARBA" id="ARBA00022598"/>
    </source>
</evidence>
<feature type="region of interest" description="Disordered" evidence="4">
    <location>
        <begin position="350"/>
        <end position="369"/>
    </location>
</feature>
<keyword evidence="3" id="KW-0067">ATP-binding</keyword>
<proteinExistence type="predicted"/>
<dbReference type="GO" id="GO:0004775">
    <property type="term" value="F:succinate-CoA ligase (ADP-forming) activity"/>
    <property type="evidence" value="ECO:0007669"/>
    <property type="project" value="TreeGrafter"/>
</dbReference>
<evidence type="ECO:0000256" key="4">
    <source>
        <dbReference type="SAM" id="MobiDB-lite"/>
    </source>
</evidence>
<dbReference type="Pfam" id="PF08442">
    <property type="entry name" value="ATP-grasp_2"/>
    <property type="match status" value="1"/>
</dbReference>
<dbReference type="GO" id="GO:0042709">
    <property type="term" value="C:succinate-CoA ligase complex"/>
    <property type="evidence" value="ECO:0007669"/>
    <property type="project" value="TreeGrafter"/>
</dbReference>
<dbReference type="GO" id="GO:0005524">
    <property type="term" value="F:ATP binding"/>
    <property type="evidence" value="ECO:0007669"/>
    <property type="project" value="UniProtKB-UniRule"/>
</dbReference>
<dbReference type="HOGENOM" id="CLU_037430_4_1_3"/>
<dbReference type="KEGG" id="cyc:PCC7424_0300"/>
<gene>
    <name evidence="6" type="ordered locus">PCC7424_0300</name>
</gene>
<dbReference type="PROSITE" id="PS50975">
    <property type="entry name" value="ATP_GRASP"/>
    <property type="match status" value="1"/>
</dbReference>
<reference evidence="7" key="1">
    <citation type="journal article" date="2011" name="MBio">
        <title>Novel metabolic attributes of the genus Cyanothece, comprising a group of unicellular nitrogen-fixing Cyanobacteria.</title>
        <authorList>
            <person name="Bandyopadhyay A."/>
            <person name="Elvitigala T."/>
            <person name="Welsh E."/>
            <person name="Stockel J."/>
            <person name="Liberton M."/>
            <person name="Min H."/>
            <person name="Sherman L.A."/>
            <person name="Pakrasi H.B."/>
        </authorList>
    </citation>
    <scope>NUCLEOTIDE SEQUENCE [LARGE SCALE GENOMIC DNA]</scope>
    <source>
        <strain evidence="7">PCC 7424</strain>
    </source>
</reference>
<evidence type="ECO:0000259" key="5">
    <source>
        <dbReference type="PROSITE" id="PS50975"/>
    </source>
</evidence>
<protein>
    <submittedName>
        <fullName evidence="6">ATP-grasp domain protein</fullName>
    </submittedName>
</protein>
<dbReference type="AlphaFoldDB" id="B7KAU6"/>
<dbReference type="Gene3D" id="3.30.470.20">
    <property type="entry name" value="ATP-grasp fold, B domain"/>
    <property type="match status" value="1"/>
</dbReference>
<dbReference type="SUPFAM" id="SSF52210">
    <property type="entry name" value="Succinyl-CoA synthetase domains"/>
    <property type="match status" value="1"/>
</dbReference>